<proteinExistence type="predicted"/>
<dbReference type="GO" id="GO:0003677">
    <property type="term" value="F:DNA binding"/>
    <property type="evidence" value="ECO:0007669"/>
    <property type="project" value="InterPro"/>
</dbReference>
<organism evidence="3 4">
    <name type="scientific">Capronia epimyces CBS 606.96</name>
    <dbReference type="NCBI Taxonomy" id="1182542"/>
    <lineage>
        <taxon>Eukaryota</taxon>
        <taxon>Fungi</taxon>
        <taxon>Dikarya</taxon>
        <taxon>Ascomycota</taxon>
        <taxon>Pezizomycotina</taxon>
        <taxon>Eurotiomycetes</taxon>
        <taxon>Chaetothyriomycetidae</taxon>
        <taxon>Chaetothyriales</taxon>
        <taxon>Herpotrichiellaceae</taxon>
        <taxon>Capronia</taxon>
    </lineage>
</organism>
<reference evidence="3 4" key="1">
    <citation type="submission" date="2013-03" db="EMBL/GenBank/DDBJ databases">
        <title>The Genome Sequence of Capronia epimyces CBS 606.96.</title>
        <authorList>
            <consortium name="The Broad Institute Genomics Platform"/>
            <person name="Cuomo C."/>
            <person name="de Hoog S."/>
            <person name="Gorbushina A."/>
            <person name="Walker B."/>
            <person name="Young S.K."/>
            <person name="Zeng Q."/>
            <person name="Gargeya S."/>
            <person name="Fitzgerald M."/>
            <person name="Haas B."/>
            <person name="Abouelleil A."/>
            <person name="Allen A.W."/>
            <person name="Alvarado L."/>
            <person name="Arachchi H.M."/>
            <person name="Berlin A.M."/>
            <person name="Chapman S.B."/>
            <person name="Gainer-Dewar J."/>
            <person name="Goldberg J."/>
            <person name="Griggs A."/>
            <person name="Gujja S."/>
            <person name="Hansen M."/>
            <person name="Howarth C."/>
            <person name="Imamovic A."/>
            <person name="Ireland A."/>
            <person name="Larimer J."/>
            <person name="McCowan C."/>
            <person name="Murphy C."/>
            <person name="Pearson M."/>
            <person name="Poon T.W."/>
            <person name="Priest M."/>
            <person name="Roberts A."/>
            <person name="Saif S."/>
            <person name="Shea T."/>
            <person name="Sisk P."/>
            <person name="Sykes S."/>
            <person name="Wortman J."/>
            <person name="Nusbaum C."/>
            <person name="Birren B."/>
        </authorList>
    </citation>
    <scope>NUCLEOTIDE SEQUENCE [LARGE SCALE GENOMIC DNA]</scope>
    <source>
        <strain evidence="3 4">CBS 606.96</strain>
    </source>
</reference>
<dbReference type="PANTHER" id="PTHR46910">
    <property type="entry name" value="TRANSCRIPTION FACTOR PDR1"/>
    <property type="match status" value="1"/>
</dbReference>
<dbReference type="EMBL" id="AMGY01000006">
    <property type="protein sequence ID" value="EXJ80875.1"/>
    <property type="molecule type" value="Genomic_DNA"/>
</dbReference>
<dbReference type="GO" id="GO:0006351">
    <property type="term" value="P:DNA-templated transcription"/>
    <property type="evidence" value="ECO:0007669"/>
    <property type="project" value="InterPro"/>
</dbReference>
<dbReference type="GO" id="GO:0008270">
    <property type="term" value="F:zinc ion binding"/>
    <property type="evidence" value="ECO:0007669"/>
    <property type="project" value="InterPro"/>
</dbReference>
<dbReference type="Proteomes" id="UP000019478">
    <property type="component" value="Unassembled WGS sequence"/>
</dbReference>
<evidence type="ECO:0000313" key="4">
    <source>
        <dbReference type="Proteomes" id="UP000019478"/>
    </source>
</evidence>
<feature type="domain" description="Xylanolytic transcriptional activator regulatory" evidence="2">
    <location>
        <begin position="152"/>
        <end position="246"/>
    </location>
</feature>
<dbReference type="SMART" id="SM00906">
    <property type="entry name" value="Fungal_trans"/>
    <property type="match status" value="1"/>
</dbReference>
<dbReference type="PANTHER" id="PTHR46910:SF5">
    <property type="entry name" value="ZN(II)2CYS6 TRANSCRIPTION FACTOR (EUROFUNG)"/>
    <property type="match status" value="1"/>
</dbReference>
<dbReference type="GeneID" id="19171263"/>
<sequence length="527" mass="59165">MGKDHRSLRALASLLEEYATVWQGSSPFDTLADGAETEFFQFEEDQVRVWLDVFVATLQQERLLLTSAPAAVLDHLAASQPHQVPDRAWLVMFYSVVLGTRPADEPIKAKLRSNLWLAFNDVRLLLEPTASSVQALVILACHVEEFMTPSLCWALISRACIMLQALGISPWQLDPPTRERRATSFGRLNALDQSWRLDSPTLEGRTMLFWRLNVLDQSLALILGKPPTFHREITVGMTPPTLDKLLPSQSQYPSSGAPVLFNAHYTHQMHLLSRVMSDVWHCLHGQGSDDVHTVIETVESWHRQAREVLEAAALAEKPLLGANGVDSVDLGLQMLCFHYSSLVVLLKVSSRSLRAQCIDPSQQMLRLLPRLGDMGPSLKEPYTCILWQPLQCPLTAFGTLWGEIVTKGKTQLEQNKQFLADIEHVPAFMGKLSSRNPLAAKLANITERFVQQARSILYSEGQCSQENEAQHSNPPMAFMNAMPSTNMSNASQGQDLDAQLDDLFPWADDRFFDATFDWFAWTNQELS</sequence>
<accession>W9XU88</accession>
<dbReference type="HOGENOM" id="CLU_516777_0_0_1"/>
<dbReference type="Pfam" id="PF04082">
    <property type="entry name" value="Fungal_trans"/>
    <property type="match status" value="1"/>
</dbReference>
<dbReference type="InterPro" id="IPR007219">
    <property type="entry name" value="XnlR_reg_dom"/>
</dbReference>
<keyword evidence="4" id="KW-1185">Reference proteome</keyword>
<dbReference type="eggNOG" id="ENOG502SKTR">
    <property type="taxonomic scope" value="Eukaryota"/>
</dbReference>
<dbReference type="OrthoDB" id="103819at2759"/>
<comment type="caution">
    <text evidence="3">The sequence shown here is derived from an EMBL/GenBank/DDBJ whole genome shotgun (WGS) entry which is preliminary data.</text>
</comment>
<dbReference type="InterPro" id="IPR050987">
    <property type="entry name" value="AtrR-like"/>
</dbReference>
<dbReference type="AlphaFoldDB" id="W9XU88"/>
<evidence type="ECO:0000256" key="1">
    <source>
        <dbReference type="ARBA" id="ARBA00023242"/>
    </source>
</evidence>
<evidence type="ECO:0000313" key="3">
    <source>
        <dbReference type="EMBL" id="EXJ80875.1"/>
    </source>
</evidence>
<gene>
    <name evidence="3" type="ORF">A1O3_07162</name>
</gene>
<keyword evidence="1" id="KW-0539">Nucleus</keyword>
<protein>
    <recommendedName>
        <fullName evidence="2">Xylanolytic transcriptional activator regulatory domain-containing protein</fullName>
    </recommendedName>
</protein>
<name>W9XU88_9EURO</name>
<evidence type="ECO:0000259" key="2">
    <source>
        <dbReference type="SMART" id="SM00906"/>
    </source>
</evidence>
<dbReference type="CDD" id="cd12148">
    <property type="entry name" value="fungal_TF_MHR"/>
    <property type="match status" value="1"/>
</dbReference>
<dbReference type="RefSeq" id="XP_007735463.1">
    <property type="nucleotide sequence ID" value="XM_007737273.1"/>
</dbReference>
<dbReference type="STRING" id="1182542.W9XU88"/>
<dbReference type="GO" id="GO:0003700">
    <property type="term" value="F:DNA-binding transcription factor activity"/>
    <property type="evidence" value="ECO:0007669"/>
    <property type="project" value="InterPro"/>
</dbReference>